<proteinExistence type="predicted"/>
<dbReference type="STRING" id="39060.SAMN05660706_1463"/>
<dbReference type="Proteomes" id="UP000199584">
    <property type="component" value="Unassembled WGS sequence"/>
</dbReference>
<dbReference type="EMBL" id="FOYM01000046">
    <property type="protein sequence ID" value="SFR17313.1"/>
    <property type="molecule type" value="Genomic_DNA"/>
</dbReference>
<organism evidence="1 2">
    <name type="scientific">Desulfoscipio geothermicus DSM 3669</name>
    <dbReference type="NCBI Taxonomy" id="1121426"/>
    <lineage>
        <taxon>Bacteria</taxon>
        <taxon>Bacillati</taxon>
        <taxon>Bacillota</taxon>
        <taxon>Clostridia</taxon>
        <taxon>Eubacteriales</taxon>
        <taxon>Desulfallaceae</taxon>
        <taxon>Desulfoscipio</taxon>
    </lineage>
</organism>
<gene>
    <name evidence="1" type="ORF">SAMN05660706_1463</name>
</gene>
<sequence>MSKPMHRGKTQVLYAYLPRKTFDYEDEPYIFVVKDVVSHAIDKKDTDIFYISNKIIRYIRRWDENHRDFPSSLNLNSFYFAQINQVQGRLFPLLFECSNTKCKKIHQYRDIQTDIDIIRCTKCGSALEQIDLVAVHECGRLSPIYVRKCPVHGDEHIVLERRGSAQITNYEWRCRVPGCTQKASRLFQHCNCQEDPRPRMTIVNHNRSLTYYPHSITMINLKDNSREKKYEDEVIYGKIVAAAYLKLFDYGKQSLLSMLSDAQEKDDNIEKMRLLLESMGLTQEQIEMQINTMLQQSQNNQAKSQKERIIERVEHLIKIDDEKIKYVSDELYEYIRINTQINGNQEIKIHSLDSLLEKEQDSHFEQRVIESKETISLLGLRDVTLIEDLPITYAAFGYSRISRIPNQAKLNSFPMDSVDKYHYPVYMDTTKTEALHFQLDLRRVLTWLQVNGIINEDIHRLSEEEVKVWFINHMEEVDLFGEVANKETKNGEITYYLFTLLHSFSHLVLRQCTMLSGFDLNTLSEYLLPKTMSFMIYVNNRSSFIIGGLFTVFEQSLQNLLYKVKDEGDYCVYDPVCKDEKGACHACMHIAEFSCSAFNRNLDRNYLYSGINRRTKKEIIGYFDIN</sequence>
<dbReference type="AlphaFoldDB" id="A0A1I6EHU4"/>
<keyword evidence="2" id="KW-1185">Reference proteome</keyword>
<accession>A0A1I6EHU4</accession>
<name>A0A1I6EHU4_9FIRM</name>
<reference evidence="2" key="1">
    <citation type="submission" date="2016-10" db="EMBL/GenBank/DDBJ databases">
        <authorList>
            <person name="Varghese N."/>
            <person name="Submissions S."/>
        </authorList>
    </citation>
    <scope>NUCLEOTIDE SEQUENCE [LARGE SCALE GENOMIC DNA]</scope>
    <source>
        <strain evidence="2">DSM 3669</strain>
    </source>
</reference>
<evidence type="ECO:0000313" key="2">
    <source>
        <dbReference type="Proteomes" id="UP000199584"/>
    </source>
</evidence>
<evidence type="ECO:0000313" key="1">
    <source>
        <dbReference type="EMBL" id="SFR17313.1"/>
    </source>
</evidence>
<protein>
    <submittedName>
        <fullName evidence="1">Uncharacterized protein</fullName>
    </submittedName>
</protein>